<dbReference type="SUPFAM" id="SSF55729">
    <property type="entry name" value="Acyl-CoA N-acyltransferases (Nat)"/>
    <property type="match status" value="1"/>
</dbReference>
<comment type="caution">
    <text evidence="2">The sequence shown here is derived from an EMBL/GenBank/DDBJ whole genome shotgun (WGS) entry which is preliminary data.</text>
</comment>
<accession>A0A1X0XJ73</accession>
<dbReference type="Gene3D" id="3.40.630.30">
    <property type="match status" value="1"/>
</dbReference>
<feature type="domain" description="N-acetyltransferase" evidence="1">
    <location>
        <begin position="5"/>
        <end position="153"/>
    </location>
</feature>
<dbReference type="GO" id="GO:0016747">
    <property type="term" value="F:acyltransferase activity, transferring groups other than amino-acyl groups"/>
    <property type="evidence" value="ECO:0007669"/>
    <property type="project" value="InterPro"/>
</dbReference>
<protein>
    <recommendedName>
        <fullName evidence="1">N-acetyltransferase domain-containing protein</fullName>
    </recommendedName>
</protein>
<dbReference type="Pfam" id="PF00583">
    <property type="entry name" value="Acetyltransf_1"/>
    <property type="match status" value="1"/>
</dbReference>
<dbReference type="RefSeq" id="WP_080691822.1">
    <property type="nucleotide sequence ID" value="NZ_MZZM01000042.1"/>
</dbReference>
<gene>
    <name evidence="2" type="ORF">B5M45_29585</name>
</gene>
<dbReference type="CDD" id="cd04301">
    <property type="entry name" value="NAT_SF"/>
    <property type="match status" value="1"/>
</dbReference>
<sequence>MMTGFDIRAAGSTELTRLLTLAAAFYLEDGFATPVSQLRDNLAFLLHSHAARVAVAGRQHDIVGFAITTLSFGLEYGAIAELEDLFVAPASRGSGVATALIDDSCDWARSRGCQALEVVVVPKANDVAHLVSYYAKRNFADQGRKVLTRDLTR</sequence>
<evidence type="ECO:0000313" key="2">
    <source>
        <dbReference type="EMBL" id="ORJ52969.1"/>
    </source>
</evidence>
<dbReference type="InterPro" id="IPR000182">
    <property type="entry name" value="GNAT_dom"/>
</dbReference>
<dbReference type="Proteomes" id="UP000193040">
    <property type="component" value="Unassembled WGS sequence"/>
</dbReference>
<dbReference type="InterPro" id="IPR016181">
    <property type="entry name" value="Acyl_CoA_acyltransferase"/>
</dbReference>
<dbReference type="EMBL" id="MZZM01000042">
    <property type="protein sequence ID" value="ORJ52969.1"/>
    <property type="molecule type" value="Genomic_DNA"/>
</dbReference>
<reference evidence="2 3" key="1">
    <citation type="submission" date="2017-03" db="EMBL/GenBank/DDBJ databases">
        <title>Genomic insights into Mycobacterium simiae human colonization.</title>
        <authorList>
            <person name="Steffani J.L."/>
            <person name="Brunck M.E."/>
            <person name="Cruz E."/>
            <person name="Montiel R."/>
            <person name="Barona F."/>
        </authorList>
    </citation>
    <scope>NUCLEOTIDE SEQUENCE [LARGE SCALE GENOMIC DNA]</scope>
    <source>
        <strain evidence="2 3">MsiGto</strain>
    </source>
</reference>
<evidence type="ECO:0000259" key="1">
    <source>
        <dbReference type="PROSITE" id="PS51186"/>
    </source>
</evidence>
<dbReference type="PROSITE" id="PS51186">
    <property type="entry name" value="GNAT"/>
    <property type="match status" value="1"/>
</dbReference>
<dbReference type="AlphaFoldDB" id="A0A1X0XJ73"/>
<keyword evidence="3" id="KW-1185">Reference proteome</keyword>
<proteinExistence type="predicted"/>
<organism evidence="2 3">
    <name type="scientific">Mycobacterium simiae</name>
    <name type="common">Mycobacterium habana</name>
    <dbReference type="NCBI Taxonomy" id="1784"/>
    <lineage>
        <taxon>Bacteria</taxon>
        <taxon>Bacillati</taxon>
        <taxon>Actinomycetota</taxon>
        <taxon>Actinomycetes</taxon>
        <taxon>Mycobacteriales</taxon>
        <taxon>Mycobacteriaceae</taxon>
        <taxon>Mycobacterium</taxon>
        <taxon>Mycobacterium simiae complex</taxon>
    </lineage>
</organism>
<evidence type="ECO:0000313" key="3">
    <source>
        <dbReference type="Proteomes" id="UP000193040"/>
    </source>
</evidence>
<name>A0A1X0XJ73_MYCSI</name>